<evidence type="ECO:0000313" key="3">
    <source>
        <dbReference type="EMBL" id="CAG9322806.1"/>
    </source>
</evidence>
<comment type="caution">
    <text evidence="3">The sequence shown here is derived from an EMBL/GenBank/DDBJ whole genome shotgun (WGS) entry which is preliminary data.</text>
</comment>
<protein>
    <submittedName>
        <fullName evidence="3">Uncharacterized protein</fullName>
    </submittedName>
</protein>
<feature type="region of interest" description="Disordered" evidence="2">
    <location>
        <begin position="33"/>
        <end position="54"/>
    </location>
</feature>
<gene>
    <name evidence="3" type="ORF">BSTOLATCC_MIC31922</name>
</gene>
<evidence type="ECO:0000256" key="2">
    <source>
        <dbReference type="SAM" id="MobiDB-lite"/>
    </source>
</evidence>
<sequence length="372" mass="43339">MDTLDADKEFSKIGSWISIRSLKDATNIQAVYRQHSRSSSADSTSPTPSADTSITMEWKPNTVINQSACFTFIHGNYNPDFASPYKPTITEISESPSGKQDLESIKYFLQNREAKLRKLQKRYKIDTAKLKEELNAANENIAKITKEANFYKEQNLKMKEEHALQIQLLQARHEQRMQRSKQELNILLGEFNEKTAELVTEKLNMAHQQEIDKIHGFYHEQIEQIREEYENELLIKDEENDELRDQLDRNSMLHEYATNNDTNKINNEKNHIIIRALEDQVEEQRSIIESQQRVIEHLTKELKSRYNRTPSRGKSFDIHGRKNSEKSLQTILDQLSSFIDTADPNSPRDFENTLRSLQSKIDEKNGSCKLSF</sequence>
<dbReference type="AlphaFoldDB" id="A0AAU9J782"/>
<evidence type="ECO:0000256" key="1">
    <source>
        <dbReference type="SAM" id="Coils"/>
    </source>
</evidence>
<name>A0AAU9J782_9CILI</name>
<feature type="coiled-coil region" evidence="1">
    <location>
        <begin position="120"/>
        <end position="190"/>
    </location>
</feature>
<feature type="coiled-coil region" evidence="1">
    <location>
        <begin position="219"/>
        <end position="246"/>
    </location>
</feature>
<dbReference type="Proteomes" id="UP001162131">
    <property type="component" value="Unassembled WGS sequence"/>
</dbReference>
<accession>A0AAU9J782</accession>
<reference evidence="3" key="1">
    <citation type="submission" date="2021-09" db="EMBL/GenBank/DDBJ databases">
        <authorList>
            <consortium name="AG Swart"/>
            <person name="Singh M."/>
            <person name="Singh A."/>
            <person name="Seah K."/>
            <person name="Emmerich C."/>
        </authorList>
    </citation>
    <scope>NUCLEOTIDE SEQUENCE</scope>
    <source>
        <strain evidence="3">ATCC30299</strain>
    </source>
</reference>
<proteinExistence type="predicted"/>
<keyword evidence="1" id="KW-0175">Coiled coil</keyword>
<dbReference type="EMBL" id="CAJZBQ010000032">
    <property type="protein sequence ID" value="CAG9322806.1"/>
    <property type="molecule type" value="Genomic_DNA"/>
</dbReference>
<keyword evidence="4" id="KW-1185">Reference proteome</keyword>
<organism evidence="3 4">
    <name type="scientific">Blepharisma stoltei</name>
    <dbReference type="NCBI Taxonomy" id="1481888"/>
    <lineage>
        <taxon>Eukaryota</taxon>
        <taxon>Sar</taxon>
        <taxon>Alveolata</taxon>
        <taxon>Ciliophora</taxon>
        <taxon>Postciliodesmatophora</taxon>
        <taxon>Heterotrichea</taxon>
        <taxon>Heterotrichida</taxon>
        <taxon>Blepharismidae</taxon>
        <taxon>Blepharisma</taxon>
    </lineage>
</organism>
<feature type="coiled-coil region" evidence="1">
    <location>
        <begin position="274"/>
        <end position="301"/>
    </location>
</feature>
<evidence type="ECO:0000313" key="4">
    <source>
        <dbReference type="Proteomes" id="UP001162131"/>
    </source>
</evidence>
<feature type="compositionally biased region" description="Low complexity" evidence="2">
    <location>
        <begin position="38"/>
        <end position="53"/>
    </location>
</feature>